<gene>
    <name evidence="4" type="ORF">GCM10023175_64190</name>
</gene>
<organism evidence="4 5">
    <name type="scientific">Pseudonocardia xishanensis</name>
    <dbReference type="NCBI Taxonomy" id="630995"/>
    <lineage>
        <taxon>Bacteria</taxon>
        <taxon>Bacillati</taxon>
        <taxon>Actinomycetota</taxon>
        <taxon>Actinomycetes</taxon>
        <taxon>Pseudonocardiales</taxon>
        <taxon>Pseudonocardiaceae</taxon>
        <taxon>Pseudonocardia</taxon>
    </lineage>
</organism>
<dbReference type="InterPro" id="IPR011059">
    <property type="entry name" value="Metal-dep_hydrolase_composite"/>
</dbReference>
<sequence length="488" mass="52249">MSAGMHCENGDAMSGSEGEAVGASEGRRLAALLQGDAAGRVEPGRRILLKGGSVLSMDAAVGDFAAGDVLVVGDRIAEVGPSLSASDAVVIDARDHIVMPGFCDPHIHSWEGALGRIIPENVPQDTEDAIGGAPVSGRSYMYAAHRAFAPACRPEDIYAGTLNTLLAALNGGITTVVDNMHNARSPEHSDAAVEALLASGVRGVHAVGRPRAGAWAETFPSDVRRLRDRYFSAADALCSMRLYAPGFDDLTDLLPVRKELDLWFSFDSGIERQNLAELYSAGAFDGREAINHGNFLSAEQRQIVIDNGAQVNVCPRIETQFRYGRVPYNEWVEQGLRPGLSNDNPMTYAIDMFAEMRALHLVHRVDAHRDGSASPTLREILESATRKGADNCGVGEIAGSLTPGNKADVILIDTSAPHLFPRNNILASVVQGAGVESVATVMVNGRIVKWQGRLLGVDLPEVRRRVQASHDHLLGAVDWPHASVDFDD</sequence>
<feature type="domain" description="Amidohydrolase-related" evidence="3">
    <location>
        <begin position="97"/>
        <end position="202"/>
    </location>
</feature>
<dbReference type="InterPro" id="IPR006680">
    <property type="entry name" value="Amidohydro-rel"/>
</dbReference>
<evidence type="ECO:0000256" key="2">
    <source>
        <dbReference type="SAM" id="MobiDB-lite"/>
    </source>
</evidence>
<feature type="domain" description="Amidohydrolase-related" evidence="3">
    <location>
        <begin position="266"/>
        <end position="448"/>
    </location>
</feature>
<dbReference type="Gene3D" id="3.20.20.140">
    <property type="entry name" value="Metal-dependent hydrolases"/>
    <property type="match status" value="1"/>
</dbReference>
<reference evidence="5" key="1">
    <citation type="journal article" date="2019" name="Int. J. Syst. Evol. Microbiol.">
        <title>The Global Catalogue of Microorganisms (GCM) 10K type strain sequencing project: providing services to taxonomists for standard genome sequencing and annotation.</title>
        <authorList>
            <consortium name="The Broad Institute Genomics Platform"/>
            <consortium name="The Broad Institute Genome Sequencing Center for Infectious Disease"/>
            <person name="Wu L."/>
            <person name="Ma J."/>
        </authorList>
    </citation>
    <scope>NUCLEOTIDE SEQUENCE [LARGE SCALE GENOMIC DNA]</scope>
    <source>
        <strain evidence="5">JCM 17906</strain>
    </source>
</reference>
<evidence type="ECO:0000259" key="3">
    <source>
        <dbReference type="Pfam" id="PF01979"/>
    </source>
</evidence>
<dbReference type="Proteomes" id="UP001501598">
    <property type="component" value="Unassembled WGS sequence"/>
</dbReference>
<dbReference type="Pfam" id="PF01979">
    <property type="entry name" value="Amidohydro_1"/>
    <property type="match status" value="2"/>
</dbReference>
<accession>A0ABP8S3C2</accession>
<dbReference type="PANTHER" id="PTHR43794:SF11">
    <property type="entry name" value="AMIDOHYDROLASE-RELATED DOMAIN-CONTAINING PROTEIN"/>
    <property type="match status" value="1"/>
</dbReference>
<protein>
    <submittedName>
        <fullName evidence="4">Amidohydrolase family protein</fullName>
    </submittedName>
</protein>
<evidence type="ECO:0000313" key="5">
    <source>
        <dbReference type="Proteomes" id="UP001501598"/>
    </source>
</evidence>
<keyword evidence="5" id="KW-1185">Reference proteome</keyword>
<dbReference type="EMBL" id="BAABGT010000109">
    <property type="protein sequence ID" value="GAA4558287.1"/>
    <property type="molecule type" value="Genomic_DNA"/>
</dbReference>
<keyword evidence="1" id="KW-0378">Hydrolase</keyword>
<dbReference type="Gene3D" id="2.30.40.10">
    <property type="entry name" value="Urease, subunit C, domain 1"/>
    <property type="match status" value="1"/>
</dbReference>
<dbReference type="SUPFAM" id="SSF51338">
    <property type="entry name" value="Composite domain of metallo-dependent hydrolases"/>
    <property type="match status" value="1"/>
</dbReference>
<dbReference type="SUPFAM" id="SSF51556">
    <property type="entry name" value="Metallo-dependent hydrolases"/>
    <property type="match status" value="1"/>
</dbReference>
<proteinExistence type="predicted"/>
<evidence type="ECO:0000313" key="4">
    <source>
        <dbReference type="EMBL" id="GAA4558287.1"/>
    </source>
</evidence>
<dbReference type="InterPro" id="IPR050287">
    <property type="entry name" value="MTA/SAH_deaminase"/>
</dbReference>
<comment type="caution">
    <text evidence="4">The sequence shown here is derived from an EMBL/GenBank/DDBJ whole genome shotgun (WGS) entry which is preliminary data.</text>
</comment>
<feature type="region of interest" description="Disordered" evidence="2">
    <location>
        <begin position="1"/>
        <end position="20"/>
    </location>
</feature>
<dbReference type="PANTHER" id="PTHR43794">
    <property type="entry name" value="AMINOHYDROLASE SSNA-RELATED"/>
    <property type="match status" value="1"/>
</dbReference>
<evidence type="ECO:0000256" key="1">
    <source>
        <dbReference type="ARBA" id="ARBA00022801"/>
    </source>
</evidence>
<name>A0ABP8S3C2_9PSEU</name>
<dbReference type="InterPro" id="IPR032466">
    <property type="entry name" value="Metal_Hydrolase"/>
</dbReference>